<dbReference type="EMBL" id="JBHUNE010000009">
    <property type="protein sequence ID" value="MFD2759189.1"/>
    <property type="molecule type" value="Genomic_DNA"/>
</dbReference>
<evidence type="ECO:0000256" key="1">
    <source>
        <dbReference type="ARBA" id="ARBA00006484"/>
    </source>
</evidence>
<comment type="similarity">
    <text evidence="1">Belongs to the short-chain dehydrogenases/reductases (SDR) family.</text>
</comment>
<dbReference type="Gene3D" id="3.40.50.720">
    <property type="entry name" value="NAD(P)-binding Rossmann-like Domain"/>
    <property type="match status" value="1"/>
</dbReference>
<dbReference type="PANTHER" id="PTHR42760">
    <property type="entry name" value="SHORT-CHAIN DEHYDROGENASES/REDUCTASES FAMILY MEMBER"/>
    <property type="match status" value="1"/>
</dbReference>
<dbReference type="InterPro" id="IPR036291">
    <property type="entry name" value="NAD(P)-bd_dom_sf"/>
</dbReference>
<dbReference type="InterPro" id="IPR002347">
    <property type="entry name" value="SDR_fam"/>
</dbReference>
<dbReference type="GO" id="GO:0016491">
    <property type="term" value="F:oxidoreductase activity"/>
    <property type="evidence" value="ECO:0007669"/>
    <property type="project" value="UniProtKB-KW"/>
</dbReference>
<feature type="domain" description="Ketoreductase" evidence="2">
    <location>
        <begin position="6"/>
        <end position="187"/>
    </location>
</feature>
<evidence type="ECO:0000313" key="3">
    <source>
        <dbReference type="EMBL" id="MFD2759189.1"/>
    </source>
</evidence>
<dbReference type="EC" id="1.1.1.-" evidence="3"/>
<keyword evidence="4" id="KW-1185">Reference proteome</keyword>
<dbReference type="PANTHER" id="PTHR42760:SF40">
    <property type="entry name" value="3-OXOACYL-[ACYL-CARRIER-PROTEIN] REDUCTASE, CHLOROPLASTIC"/>
    <property type="match status" value="1"/>
</dbReference>
<sequence>MTASTHHLAITGGASGIGLATAARWLRDPNRRVVLLDLRPDALEQAVAELGDRARGIVTDVTSRESVDAAFTDIAAAEGTLHGLVNCAGVSRPVATADMTDADWDFLIEVHLGGTMRASRAAYPLLRESNGAIVNLTSVASRVGMPQRASYNTVKHGIDGFTKSIAIEWARDGIRANSVGPGYVDTPFNRRIEAEGKLNFDLVRERIPMRRLADPAEIAGPIVWLLGDEAGYITGHNLMIDAGMTVAGEWYPEVDA</sequence>
<dbReference type="RefSeq" id="WP_019618703.1">
    <property type="nucleotide sequence ID" value="NZ_JBHUNE010000009.1"/>
</dbReference>
<accession>A0ABW5V2Y7</accession>
<dbReference type="SUPFAM" id="SSF51735">
    <property type="entry name" value="NAD(P)-binding Rossmann-fold domains"/>
    <property type="match status" value="1"/>
</dbReference>
<dbReference type="Pfam" id="PF13561">
    <property type="entry name" value="adh_short_C2"/>
    <property type="match status" value="1"/>
</dbReference>
<name>A0ABW5V2Y7_9MICO</name>
<proteinExistence type="inferred from homology"/>
<dbReference type="Proteomes" id="UP001597492">
    <property type="component" value="Unassembled WGS sequence"/>
</dbReference>
<organism evidence="3 4">
    <name type="scientific">Gulosibacter faecalis</name>
    <dbReference type="NCBI Taxonomy" id="272240"/>
    <lineage>
        <taxon>Bacteria</taxon>
        <taxon>Bacillati</taxon>
        <taxon>Actinomycetota</taxon>
        <taxon>Actinomycetes</taxon>
        <taxon>Micrococcales</taxon>
        <taxon>Microbacteriaceae</taxon>
        <taxon>Gulosibacter</taxon>
    </lineage>
</organism>
<dbReference type="PRINTS" id="PR00081">
    <property type="entry name" value="GDHRDH"/>
</dbReference>
<evidence type="ECO:0000259" key="2">
    <source>
        <dbReference type="SMART" id="SM00822"/>
    </source>
</evidence>
<dbReference type="CDD" id="cd05233">
    <property type="entry name" value="SDR_c"/>
    <property type="match status" value="1"/>
</dbReference>
<reference evidence="4" key="1">
    <citation type="journal article" date="2019" name="Int. J. Syst. Evol. Microbiol.">
        <title>The Global Catalogue of Microorganisms (GCM) 10K type strain sequencing project: providing services to taxonomists for standard genome sequencing and annotation.</title>
        <authorList>
            <consortium name="The Broad Institute Genomics Platform"/>
            <consortium name="The Broad Institute Genome Sequencing Center for Infectious Disease"/>
            <person name="Wu L."/>
            <person name="Ma J."/>
        </authorList>
    </citation>
    <scope>NUCLEOTIDE SEQUENCE [LARGE SCALE GENOMIC DNA]</scope>
    <source>
        <strain evidence="4">TISTR 1514</strain>
    </source>
</reference>
<protein>
    <submittedName>
        <fullName evidence="3">SDR family NAD(P)-dependent oxidoreductase</fullName>
        <ecNumber evidence="3">1.1.1.-</ecNumber>
    </submittedName>
</protein>
<keyword evidence="3" id="KW-0560">Oxidoreductase</keyword>
<dbReference type="InterPro" id="IPR057326">
    <property type="entry name" value="KR_dom"/>
</dbReference>
<dbReference type="SMART" id="SM00822">
    <property type="entry name" value="PKS_KR"/>
    <property type="match status" value="1"/>
</dbReference>
<comment type="caution">
    <text evidence="3">The sequence shown here is derived from an EMBL/GenBank/DDBJ whole genome shotgun (WGS) entry which is preliminary data.</text>
</comment>
<gene>
    <name evidence="3" type="ORF">ACFSW7_12465</name>
</gene>
<evidence type="ECO:0000313" key="4">
    <source>
        <dbReference type="Proteomes" id="UP001597492"/>
    </source>
</evidence>
<dbReference type="PRINTS" id="PR00080">
    <property type="entry name" value="SDRFAMILY"/>
</dbReference>